<protein>
    <submittedName>
        <fullName evidence="2">Uncharacterized protein</fullName>
    </submittedName>
</protein>
<dbReference type="AlphaFoldDB" id="W3WPQ3"/>
<dbReference type="Proteomes" id="UP000030651">
    <property type="component" value="Unassembled WGS sequence"/>
</dbReference>
<accession>W3WPQ3</accession>
<dbReference type="KEGG" id="pfy:PFICI_12782"/>
<evidence type="ECO:0000313" key="3">
    <source>
        <dbReference type="Proteomes" id="UP000030651"/>
    </source>
</evidence>
<evidence type="ECO:0000256" key="1">
    <source>
        <dbReference type="SAM" id="SignalP"/>
    </source>
</evidence>
<gene>
    <name evidence="2" type="ORF">PFICI_12782</name>
</gene>
<name>W3WPQ3_PESFW</name>
<organism evidence="2 3">
    <name type="scientific">Pestalotiopsis fici (strain W106-1 / CGMCC3.15140)</name>
    <dbReference type="NCBI Taxonomy" id="1229662"/>
    <lineage>
        <taxon>Eukaryota</taxon>
        <taxon>Fungi</taxon>
        <taxon>Dikarya</taxon>
        <taxon>Ascomycota</taxon>
        <taxon>Pezizomycotina</taxon>
        <taxon>Sordariomycetes</taxon>
        <taxon>Xylariomycetidae</taxon>
        <taxon>Amphisphaeriales</taxon>
        <taxon>Sporocadaceae</taxon>
        <taxon>Pestalotiopsis</taxon>
    </lineage>
</organism>
<keyword evidence="3" id="KW-1185">Reference proteome</keyword>
<dbReference type="OrthoDB" id="4778578at2759"/>
<dbReference type="RefSeq" id="XP_007839554.1">
    <property type="nucleotide sequence ID" value="XM_007841363.1"/>
</dbReference>
<dbReference type="InParanoid" id="W3WPQ3"/>
<sequence length="182" mass="19918">MQVIKFFTSILAVASVAIAAPVAPYKNQTKSALSTTEDTSSSIITASATASAAINNDDAAFEFFGISAPIPLLNITNLHMEAAAETKEDNSLEQHNANRLHMAVAATLEEGRPGKIPYRRFPQCYIDCFDSEGIDSKTWPAIGDIRDLTTHEFCYSQHMWVANWFLEHLQFCVGACVMGLTP</sequence>
<dbReference type="EMBL" id="KI912118">
    <property type="protein sequence ID" value="ETS75838.1"/>
    <property type="molecule type" value="Genomic_DNA"/>
</dbReference>
<feature type="chain" id="PRO_5004834924" evidence="1">
    <location>
        <begin position="20"/>
        <end position="182"/>
    </location>
</feature>
<dbReference type="HOGENOM" id="CLU_1482489_0_0_1"/>
<feature type="signal peptide" evidence="1">
    <location>
        <begin position="1"/>
        <end position="19"/>
    </location>
</feature>
<reference evidence="3" key="1">
    <citation type="journal article" date="2015" name="BMC Genomics">
        <title>Genomic and transcriptomic analysis of the endophytic fungus Pestalotiopsis fici reveals its lifestyle and high potential for synthesis of natural products.</title>
        <authorList>
            <person name="Wang X."/>
            <person name="Zhang X."/>
            <person name="Liu L."/>
            <person name="Xiang M."/>
            <person name="Wang W."/>
            <person name="Sun X."/>
            <person name="Che Y."/>
            <person name="Guo L."/>
            <person name="Liu G."/>
            <person name="Guo L."/>
            <person name="Wang C."/>
            <person name="Yin W.B."/>
            <person name="Stadler M."/>
            <person name="Zhang X."/>
            <person name="Liu X."/>
        </authorList>
    </citation>
    <scope>NUCLEOTIDE SEQUENCE [LARGE SCALE GENOMIC DNA]</scope>
    <source>
        <strain evidence="3">W106-1 / CGMCC3.15140</strain>
    </source>
</reference>
<evidence type="ECO:0000313" key="2">
    <source>
        <dbReference type="EMBL" id="ETS75838.1"/>
    </source>
</evidence>
<dbReference type="GeneID" id="19277795"/>
<proteinExistence type="predicted"/>
<keyword evidence="1" id="KW-0732">Signal</keyword>